<evidence type="ECO:0000313" key="2">
    <source>
        <dbReference type="EMBL" id="KAH9644383.1"/>
    </source>
</evidence>
<name>A0A922MWS7_SPOEX</name>
<evidence type="ECO:0000313" key="3">
    <source>
        <dbReference type="Proteomes" id="UP000814243"/>
    </source>
</evidence>
<gene>
    <name evidence="2" type="ORF">HF086_006411</name>
</gene>
<feature type="transmembrane region" description="Helical" evidence="1">
    <location>
        <begin position="142"/>
        <end position="164"/>
    </location>
</feature>
<organism evidence="2 3">
    <name type="scientific">Spodoptera exigua</name>
    <name type="common">Beet armyworm</name>
    <name type="synonym">Noctua fulgens</name>
    <dbReference type="NCBI Taxonomy" id="7107"/>
    <lineage>
        <taxon>Eukaryota</taxon>
        <taxon>Metazoa</taxon>
        <taxon>Ecdysozoa</taxon>
        <taxon>Arthropoda</taxon>
        <taxon>Hexapoda</taxon>
        <taxon>Insecta</taxon>
        <taxon>Pterygota</taxon>
        <taxon>Neoptera</taxon>
        <taxon>Endopterygota</taxon>
        <taxon>Lepidoptera</taxon>
        <taxon>Glossata</taxon>
        <taxon>Ditrysia</taxon>
        <taxon>Noctuoidea</taxon>
        <taxon>Noctuidae</taxon>
        <taxon>Amphipyrinae</taxon>
        <taxon>Spodoptera</taxon>
    </lineage>
</organism>
<feature type="transmembrane region" description="Helical" evidence="1">
    <location>
        <begin position="46"/>
        <end position="70"/>
    </location>
</feature>
<sequence length="237" mass="27978">MYVDEWTKCALRLNSEKALKIQNLHYKKLFKSYAKIMKSYDLFKKVFQISMSLILSYIWFVKNFVILTVCNIQCERFYIKVEDAQSVSLQLWTNSNCCKSQKFFGKKVFQRHRTFSKMTVCGLFHVDVMLPIRLLLLTTSYILYYIVEVVIHTLIYIQVATDVVKAGLINDNMISLKDIMFLTENSDLKKFCKNILHLYRANFTKILCLFYIDVCQVLRMASMTVNYTVVLLQFAFL</sequence>
<accession>A0A922MWS7</accession>
<keyword evidence="1" id="KW-0812">Transmembrane</keyword>
<reference evidence="2" key="1">
    <citation type="journal article" date="2021" name="G3 (Bethesda)">
        <title>Genome and transcriptome analysis of the beet armyworm Spodoptera exigua reveals targets for pest control. .</title>
        <authorList>
            <person name="Simon S."/>
            <person name="Breeschoten T."/>
            <person name="Jansen H.J."/>
            <person name="Dirks R.P."/>
            <person name="Schranz M.E."/>
            <person name="Ros V.I.D."/>
        </authorList>
    </citation>
    <scope>NUCLEOTIDE SEQUENCE</scope>
    <source>
        <strain evidence="2">TB_SE_WUR_2020</strain>
    </source>
</reference>
<proteinExistence type="predicted"/>
<protein>
    <submittedName>
        <fullName evidence="2">Uncharacterized protein</fullName>
    </submittedName>
</protein>
<dbReference type="Proteomes" id="UP000814243">
    <property type="component" value="Unassembled WGS sequence"/>
</dbReference>
<dbReference type="AlphaFoldDB" id="A0A922MWS7"/>
<dbReference type="EMBL" id="JACEFF010000086">
    <property type="protein sequence ID" value="KAH9644383.1"/>
    <property type="molecule type" value="Genomic_DNA"/>
</dbReference>
<comment type="caution">
    <text evidence="2">The sequence shown here is derived from an EMBL/GenBank/DDBJ whole genome shotgun (WGS) entry which is preliminary data.</text>
</comment>
<keyword evidence="1" id="KW-0472">Membrane</keyword>
<evidence type="ECO:0000256" key="1">
    <source>
        <dbReference type="SAM" id="Phobius"/>
    </source>
</evidence>
<keyword evidence="1" id="KW-1133">Transmembrane helix</keyword>